<dbReference type="Pfam" id="PF04355">
    <property type="entry name" value="BamE"/>
    <property type="match status" value="1"/>
</dbReference>
<dbReference type="InterPro" id="IPR037873">
    <property type="entry name" value="BamE-like"/>
</dbReference>
<dbReference type="RefSeq" id="WP_164209886.1">
    <property type="nucleotide sequence ID" value="NZ_JAAGSC010000031.1"/>
</dbReference>
<evidence type="ECO:0000259" key="5">
    <source>
        <dbReference type="Pfam" id="PF04355"/>
    </source>
</evidence>
<comment type="caution">
    <text evidence="6">The sequence shown here is derived from an EMBL/GenBank/DDBJ whole genome shotgun (WGS) entry which is preliminary data.</text>
</comment>
<sequence>MRLIASAILLTVLITVLTGCNLVYKQDIQQGNVLDDDNVAQLDTGMTKRQVLVLLGSPSVQSPFHDDRWDYMNTFAPRGGKPVKRVLTLRFEDERLSSVEGSYLEQDTVAARALRELQAPDEVPIQDLESIRRDGN</sequence>
<accession>A0A845V3I8</accession>
<feature type="domain" description="Outer membrane protein assembly factor BamE" evidence="5">
    <location>
        <begin position="31"/>
        <end position="99"/>
    </location>
</feature>
<keyword evidence="1 4" id="KW-0732">Signal</keyword>
<keyword evidence="3 4" id="KW-0998">Cell outer membrane</keyword>
<dbReference type="GO" id="GO:0043165">
    <property type="term" value="P:Gram-negative-bacterium-type cell outer membrane assembly"/>
    <property type="evidence" value="ECO:0007669"/>
    <property type="project" value="UniProtKB-UniRule"/>
</dbReference>
<evidence type="ECO:0000313" key="6">
    <source>
        <dbReference type="EMBL" id="NDY94555.1"/>
    </source>
</evidence>
<evidence type="ECO:0000256" key="3">
    <source>
        <dbReference type="ARBA" id="ARBA00023237"/>
    </source>
</evidence>
<dbReference type="InterPro" id="IPR007450">
    <property type="entry name" value="BamE_dom"/>
</dbReference>
<comment type="subcellular location">
    <subcellularLocation>
        <location evidence="4">Cell outer membrane</location>
        <topology evidence="4">Lipid-anchor</topology>
    </subcellularLocation>
</comment>
<dbReference type="HAMAP" id="MF_00925">
    <property type="entry name" value="OM_assembly_BamE"/>
    <property type="match status" value="1"/>
</dbReference>
<dbReference type="GO" id="GO:1990063">
    <property type="term" value="C:Bam protein complex"/>
    <property type="evidence" value="ECO:0007669"/>
    <property type="project" value="TreeGrafter"/>
</dbReference>
<evidence type="ECO:0000256" key="1">
    <source>
        <dbReference type="ARBA" id="ARBA00022729"/>
    </source>
</evidence>
<evidence type="ECO:0000256" key="2">
    <source>
        <dbReference type="ARBA" id="ARBA00023136"/>
    </source>
</evidence>
<dbReference type="GO" id="GO:0030674">
    <property type="term" value="F:protein-macromolecule adaptor activity"/>
    <property type="evidence" value="ECO:0007669"/>
    <property type="project" value="TreeGrafter"/>
</dbReference>
<dbReference type="EMBL" id="JAAGSC010000031">
    <property type="protein sequence ID" value="NDY94555.1"/>
    <property type="molecule type" value="Genomic_DNA"/>
</dbReference>
<reference evidence="6 7" key="1">
    <citation type="submission" date="2020-02" db="EMBL/GenBank/DDBJ databases">
        <authorList>
            <person name="Zhang X.-Y."/>
        </authorList>
    </citation>
    <scope>NUCLEOTIDE SEQUENCE [LARGE SCALE GENOMIC DNA]</scope>
    <source>
        <strain evidence="6 7">C33</strain>
    </source>
</reference>
<dbReference type="PROSITE" id="PS51257">
    <property type="entry name" value="PROKAR_LIPOPROTEIN"/>
    <property type="match status" value="1"/>
</dbReference>
<comment type="function">
    <text evidence="4">Part of the outer membrane protein assembly complex, which is involved in assembly and insertion of beta-barrel proteins into the outer membrane.</text>
</comment>
<protein>
    <recommendedName>
        <fullName evidence="4">Outer membrane protein assembly factor BamE</fullName>
    </recommendedName>
</protein>
<dbReference type="PANTHER" id="PTHR37482">
    <property type="entry name" value="OUTER MEMBRANE PROTEIN ASSEMBLY FACTOR BAME"/>
    <property type="match status" value="1"/>
</dbReference>
<dbReference type="Proteomes" id="UP000484885">
    <property type="component" value="Unassembled WGS sequence"/>
</dbReference>
<organism evidence="6 7">
    <name type="scientific">Wenzhouxiangella limi</name>
    <dbReference type="NCBI Taxonomy" id="2707351"/>
    <lineage>
        <taxon>Bacteria</taxon>
        <taxon>Pseudomonadati</taxon>
        <taxon>Pseudomonadota</taxon>
        <taxon>Gammaproteobacteria</taxon>
        <taxon>Chromatiales</taxon>
        <taxon>Wenzhouxiangellaceae</taxon>
        <taxon>Wenzhouxiangella</taxon>
    </lineage>
</organism>
<dbReference type="GO" id="GO:0051205">
    <property type="term" value="P:protein insertion into membrane"/>
    <property type="evidence" value="ECO:0007669"/>
    <property type="project" value="UniProtKB-UniRule"/>
</dbReference>
<keyword evidence="4" id="KW-0449">Lipoprotein</keyword>
<evidence type="ECO:0000256" key="4">
    <source>
        <dbReference type="HAMAP-Rule" id="MF_00925"/>
    </source>
</evidence>
<dbReference type="InterPro" id="IPR026592">
    <property type="entry name" value="BamE"/>
</dbReference>
<dbReference type="AlphaFoldDB" id="A0A845V3I8"/>
<dbReference type="Gene3D" id="3.30.1450.10">
    <property type="match status" value="1"/>
</dbReference>
<evidence type="ECO:0000313" key="7">
    <source>
        <dbReference type="Proteomes" id="UP000484885"/>
    </source>
</evidence>
<dbReference type="PANTHER" id="PTHR37482:SF1">
    <property type="entry name" value="OUTER MEMBRANE PROTEIN ASSEMBLY FACTOR BAME"/>
    <property type="match status" value="1"/>
</dbReference>
<comment type="similarity">
    <text evidence="4">Belongs to the BamE family.</text>
</comment>
<proteinExistence type="inferred from homology"/>
<gene>
    <name evidence="4" type="primary">bamE</name>
    <name evidence="6" type="ORF">G3I74_02260</name>
</gene>
<name>A0A845V3I8_9GAMM</name>
<keyword evidence="7" id="KW-1185">Reference proteome</keyword>
<keyword evidence="4" id="KW-0564">Palmitate</keyword>
<comment type="subunit">
    <text evidence="4">Part of the Bam complex.</text>
</comment>
<keyword evidence="2 4" id="KW-0472">Membrane</keyword>